<sequence length="92" mass="10539">MRLKTKAKPVQYRKICLVNTVHISGDGYRLHYRGIIRKYPTHQFLESGVTGSDDFMRVKPDNQLCGNKAGCYITADNVNGLFFEYLPHSFTP</sequence>
<dbReference type="Proteomes" id="UP000251123">
    <property type="component" value="Unassembled WGS sequence"/>
</dbReference>
<dbReference type="EMBL" id="UGLB01000002">
    <property type="protein sequence ID" value="STT45391.1"/>
    <property type="molecule type" value="Genomic_DNA"/>
</dbReference>
<evidence type="ECO:0000313" key="7">
    <source>
        <dbReference type="Proteomes" id="UP000254103"/>
    </source>
</evidence>
<dbReference type="EMBL" id="UGNC01000003">
    <property type="protein sequence ID" value="STW38716.1"/>
    <property type="molecule type" value="Genomic_DNA"/>
</dbReference>
<dbReference type="EMBL" id="UASN01000002">
    <property type="protein sequence ID" value="SPX51758.1"/>
    <property type="molecule type" value="Genomic_DNA"/>
</dbReference>
<reference evidence="6 7" key="1">
    <citation type="submission" date="2018-06" db="EMBL/GenBank/DDBJ databases">
        <authorList>
            <consortium name="Pathogen Informatics"/>
            <person name="Doyle S."/>
        </authorList>
    </citation>
    <scope>NUCLEOTIDE SEQUENCE [LARGE SCALE GENOMIC DNA]</scope>
    <source>
        <strain evidence="4 7">NCTC5052</strain>
        <strain evidence="3 8">NCTC8849</strain>
        <strain evidence="1 6">NCTC9601</strain>
        <strain evidence="5 10">NCTC9617</strain>
        <strain evidence="2 9">NCTC9637</strain>
    </source>
</reference>
<evidence type="ECO:0000313" key="1">
    <source>
        <dbReference type="EMBL" id="SPX51758.1"/>
    </source>
</evidence>
<evidence type="ECO:0000313" key="5">
    <source>
        <dbReference type="EMBL" id="STW38716.1"/>
    </source>
</evidence>
<gene>
    <name evidence="4" type="ORF">NCTC5052_05726</name>
    <name evidence="3" type="ORF">NCTC8849_05718</name>
    <name evidence="1" type="ORF">NCTC9601_00332</name>
    <name evidence="5" type="ORF">NCTC9617_00234</name>
    <name evidence="2" type="ORF">NCTC9637_00233</name>
</gene>
<dbReference type="EMBL" id="UGLC01000003">
    <property type="protein sequence ID" value="STU45530.1"/>
    <property type="molecule type" value="Genomic_DNA"/>
</dbReference>
<dbReference type="EMBL" id="UGLJ01000007">
    <property type="protein sequence ID" value="STU48198.1"/>
    <property type="molecule type" value="Genomic_DNA"/>
</dbReference>
<dbReference type="AlphaFoldDB" id="A0A2X1Q0K7"/>
<evidence type="ECO:0000313" key="9">
    <source>
        <dbReference type="Proteomes" id="UP000255099"/>
    </source>
</evidence>
<dbReference type="Proteomes" id="UP000254103">
    <property type="component" value="Unassembled WGS sequence"/>
</dbReference>
<protein>
    <submittedName>
        <fullName evidence="3">Uncharacterized protein</fullName>
    </submittedName>
</protein>
<proteinExistence type="predicted"/>
<evidence type="ECO:0000313" key="2">
    <source>
        <dbReference type="EMBL" id="STT45391.1"/>
    </source>
</evidence>
<name>A0A2X1Q0K7_KLEPN</name>
<accession>A0A2X1Q0K7</accession>
<dbReference type="Proteomes" id="UP000255167">
    <property type="component" value="Unassembled WGS sequence"/>
</dbReference>
<evidence type="ECO:0000313" key="8">
    <source>
        <dbReference type="Proteomes" id="UP000254799"/>
    </source>
</evidence>
<evidence type="ECO:0000313" key="4">
    <source>
        <dbReference type="EMBL" id="STU48198.1"/>
    </source>
</evidence>
<dbReference type="Proteomes" id="UP000254799">
    <property type="component" value="Unassembled WGS sequence"/>
</dbReference>
<evidence type="ECO:0000313" key="10">
    <source>
        <dbReference type="Proteomes" id="UP000255167"/>
    </source>
</evidence>
<organism evidence="3 8">
    <name type="scientific">Klebsiella pneumoniae</name>
    <dbReference type="NCBI Taxonomy" id="573"/>
    <lineage>
        <taxon>Bacteria</taxon>
        <taxon>Pseudomonadati</taxon>
        <taxon>Pseudomonadota</taxon>
        <taxon>Gammaproteobacteria</taxon>
        <taxon>Enterobacterales</taxon>
        <taxon>Enterobacteriaceae</taxon>
        <taxon>Klebsiella/Raoultella group</taxon>
        <taxon>Klebsiella</taxon>
        <taxon>Klebsiella pneumoniae complex</taxon>
    </lineage>
</organism>
<evidence type="ECO:0000313" key="3">
    <source>
        <dbReference type="EMBL" id="STU45530.1"/>
    </source>
</evidence>
<dbReference type="Proteomes" id="UP000255099">
    <property type="component" value="Unassembled WGS sequence"/>
</dbReference>
<evidence type="ECO:0000313" key="6">
    <source>
        <dbReference type="Proteomes" id="UP000251123"/>
    </source>
</evidence>